<keyword evidence="2" id="KW-1185">Reference proteome</keyword>
<evidence type="ECO:0000313" key="1">
    <source>
        <dbReference type="EMBL" id="VDP26906.1"/>
    </source>
</evidence>
<dbReference type="Proteomes" id="UP000270296">
    <property type="component" value="Unassembled WGS sequence"/>
</dbReference>
<organism evidence="3">
    <name type="scientific">Soboliphyme baturini</name>
    <dbReference type="NCBI Taxonomy" id="241478"/>
    <lineage>
        <taxon>Eukaryota</taxon>
        <taxon>Metazoa</taxon>
        <taxon>Ecdysozoa</taxon>
        <taxon>Nematoda</taxon>
        <taxon>Enoplea</taxon>
        <taxon>Dorylaimia</taxon>
        <taxon>Dioctophymatida</taxon>
        <taxon>Dioctophymatoidea</taxon>
        <taxon>Soboliphymatidae</taxon>
        <taxon>Soboliphyme</taxon>
    </lineage>
</organism>
<protein>
    <submittedName>
        <fullName evidence="3">Secreted protein</fullName>
    </submittedName>
</protein>
<name>A0A183J1Y6_9BILA</name>
<gene>
    <name evidence="1" type="ORF">SBAD_LOCUS9884</name>
</gene>
<proteinExistence type="predicted"/>
<dbReference type="AlphaFoldDB" id="A0A183J1Y6"/>
<evidence type="ECO:0000313" key="3">
    <source>
        <dbReference type="WBParaSite" id="SBAD_0001023501-mRNA-1"/>
    </source>
</evidence>
<reference evidence="3" key="1">
    <citation type="submission" date="2016-06" db="UniProtKB">
        <authorList>
            <consortium name="WormBaseParasite"/>
        </authorList>
    </citation>
    <scope>IDENTIFICATION</scope>
</reference>
<accession>A0A183J1Y6</accession>
<reference evidence="1 2" key="2">
    <citation type="submission" date="2018-11" db="EMBL/GenBank/DDBJ databases">
        <authorList>
            <consortium name="Pathogen Informatics"/>
        </authorList>
    </citation>
    <scope>NUCLEOTIDE SEQUENCE [LARGE SCALE GENOMIC DNA]</scope>
</reference>
<dbReference type="WBParaSite" id="SBAD_0001023501-mRNA-1">
    <property type="protein sequence ID" value="SBAD_0001023501-mRNA-1"/>
    <property type="gene ID" value="SBAD_0001023501"/>
</dbReference>
<sequence length="108" mass="11880">MVRNSASTKTGRQTENAMIGMITCLASVQNNVSGMTDVSQVSLRGRMKLSSYGPKPCEPLVKPAARTARVNDRVRRRTCAAASVNVQMGGHGEWKRQTALTRHRQRLP</sequence>
<dbReference type="EMBL" id="UZAM01013303">
    <property type="protein sequence ID" value="VDP26906.1"/>
    <property type="molecule type" value="Genomic_DNA"/>
</dbReference>
<evidence type="ECO:0000313" key="2">
    <source>
        <dbReference type="Proteomes" id="UP000270296"/>
    </source>
</evidence>